<proteinExistence type="inferred from homology"/>
<evidence type="ECO:0000256" key="3">
    <source>
        <dbReference type="ARBA" id="ARBA00022679"/>
    </source>
</evidence>
<keyword evidence="5 7" id="KW-0418">Kinase</keyword>
<dbReference type="InterPro" id="IPR000850">
    <property type="entry name" value="Adenylat/UMP-CMP_kin"/>
</dbReference>
<dbReference type="Gene3D" id="3.40.50.300">
    <property type="entry name" value="P-loop containing nucleotide triphosphate hydrolases"/>
    <property type="match status" value="1"/>
</dbReference>
<dbReference type="AlphaFoldDB" id="A0A5N5GKG7"/>
<comment type="caution">
    <text evidence="7">The sequence shown here is derived from an EMBL/GenBank/DDBJ whole genome shotgun (WGS) entry which is preliminary data.</text>
</comment>
<reference evidence="8" key="2">
    <citation type="submission" date="2019-10" db="EMBL/GenBank/DDBJ databases">
        <title>A de novo genome assembly of a pear dwarfing rootstock.</title>
        <authorList>
            <person name="Wang F."/>
            <person name="Wang J."/>
            <person name="Li S."/>
            <person name="Zhang Y."/>
            <person name="Fang M."/>
            <person name="Ma L."/>
            <person name="Zhao Y."/>
            <person name="Jiang S."/>
        </authorList>
    </citation>
    <scope>NUCLEOTIDE SEQUENCE [LARGE SCALE GENOMIC DNA]</scope>
</reference>
<organism evidence="7 8">
    <name type="scientific">Pyrus ussuriensis x Pyrus communis</name>
    <dbReference type="NCBI Taxonomy" id="2448454"/>
    <lineage>
        <taxon>Eukaryota</taxon>
        <taxon>Viridiplantae</taxon>
        <taxon>Streptophyta</taxon>
        <taxon>Embryophyta</taxon>
        <taxon>Tracheophyta</taxon>
        <taxon>Spermatophyta</taxon>
        <taxon>Magnoliopsida</taxon>
        <taxon>eudicotyledons</taxon>
        <taxon>Gunneridae</taxon>
        <taxon>Pentapetalae</taxon>
        <taxon>rosids</taxon>
        <taxon>fabids</taxon>
        <taxon>Rosales</taxon>
        <taxon>Rosaceae</taxon>
        <taxon>Amygdaloideae</taxon>
        <taxon>Maleae</taxon>
        <taxon>Pyrus</taxon>
    </lineage>
</organism>
<evidence type="ECO:0000256" key="4">
    <source>
        <dbReference type="ARBA" id="ARBA00022741"/>
    </source>
</evidence>
<gene>
    <name evidence="7" type="ORF">D8674_036398</name>
</gene>
<accession>A0A5N5GKG7</accession>
<evidence type="ECO:0000313" key="8">
    <source>
        <dbReference type="Proteomes" id="UP000327157"/>
    </source>
</evidence>
<dbReference type="OrthoDB" id="439792at2759"/>
<comment type="similarity">
    <text evidence="1">Belongs to the adenylate kinase family.</text>
</comment>
<sequence>MTVLSRLQVFASQITRRGLGNLERRAYRSAAAQLQYDDDCYYDDQDEEEERRKTTRNRMLGSDGWVPGRGVQWVLIGDRGAKKHLYAERLSKLLEVPHISMGSLVRQELNPRSSLYKQIANAVNERKLVPDEVIFALLSKRLDEGYNRRNRKLLCLPKYLSMGNSVRNLSLQSKEELKSSPADAEQTMSLEDYYRKQNKLIDFQVQAAPGETGQGLLAALHLRHINAVNSSQKLTA</sequence>
<evidence type="ECO:0000313" key="7">
    <source>
        <dbReference type="EMBL" id="KAB2614082.1"/>
    </source>
</evidence>
<keyword evidence="3" id="KW-0808">Transferase</keyword>
<dbReference type="GO" id="GO:0005524">
    <property type="term" value="F:ATP binding"/>
    <property type="evidence" value="ECO:0007669"/>
    <property type="project" value="InterPro"/>
</dbReference>
<keyword evidence="8" id="KW-1185">Reference proteome</keyword>
<name>A0A5N5GKG7_9ROSA</name>
<dbReference type="Pfam" id="PF00406">
    <property type="entry name" value="ADK"/>
    <property type="match status" value="1"/>
</dbReference>
<dbReference type="PANTHER" id="PTHR23359">
    <property type="entry name" value="NUCLEOTIDE KINASE"/>
    <property type="match status" value="1"/>
</dbReference>
<keyword evidence="4" id="KW-0547">Nucleotide-binding</keyword>
<dbReference type="EMBL" id="SMOL01000458">
    <property type="protein sequence ID" value="KAB2614082.1"/>
    <property type="molecule type" value="Genomic_DNA"/>
</dbReference>
<dbReference type="Proteomes" id="UP000327157">
    <property type="component" value="Chromosome 9"/>
</dbReference>
<evidence type="ECO:0000256" key="2">
    <source>
        <dbReference type="ARBA" id="ARBA00012955"/>
    </source>
</evidence>
<dbReference type="GO" id="GO:0004017">
    <property type="term" value="F:AMP kinase activity"/>
    <property type="evidence" value="ECO:0007669"/>
    <property type="project" value="UniProtKB-EC"/>
</dbReference>
<reference evidence="7 8" key="1">
    <citation type="submission" date="2019-09" db="EMBL/GenBank/DDBJ databases">
        <authorList>
            <person name="Ou C."/>
        </authorList>
    </citation>
    <scope>NUCLEOTIDE SEQUENCE [LARGE SCALE GENOMIC DNA]</scope>
    <source>
        <strain evidence="7">S2</strain>
        <tissue evidence="7">Leaf</tissue>
    </source>
</reference>
<evidence type="ECO:0000256" key="5">
    <source>
        <dbReference type="ARBA" id="ARBA00022777"/>
    </source>
</evidence>
<reference evidence="7 8" key="3">
    <citation type="submission" date="2019-11" db="EMBL/GenBank/DDBJ databases">
        <title>A de novo genome assembly of a pear dwarfing rootstock.</title>
        <authorList>
            <person name="Wang F."/>
            <person name="Wang J."/>
            <person name="Li S."/>
            <person name="Zhang Y."/>
            <person name="Fang M."/>
            <person name="Ma L."/>
            <person name="Zhao Y."/>
            <person name="Jiang S."/>
        </authorList>
    </citation>
    <scope>NUCLEOTIDE SEQUENCE [LARGE SCALE GENOMIC DNA]</scope>
    <source>
        <strain evidence="7">S2</strain>
        <tissue evidence="7">Leaf</tissue>
    </source>
</reference>
<dbReference type="SUPFAM" id="SSF52540">
    <property type="entry name" value="P-loop containing nucleoside triphosphate hydrolases"/>
    <property type="match status" value="1"/>
</dbReference>
<protein>
    <recommendedName>
        <fullName evidence="2">adenylate kinase</fullName>
        <ecNumber evidence="2">2.7.4.3</ecNumber>
    </recommendedName>
    <alternativeName>
        <fullName evidence="6">ATP:AMP phosphotransferase</fullName>
    </alternativeName>
</protein>
<dbReference type="InterPro" id="IPR027417">
    <property type="entry name" value="P-loop_NTPase"/>
</dbReference>
<evidence type="ECO:0000256" key="1">
    <source>
        <dbReference type="ARBA" id="ARBA00007220"/>
    </source>
</evidence>
<evidence type="ECO:0000256" key="6">
    <source>
        <dbReference type="ARBA" id="ARBA00031517"/>
    </source>
</evidence>
<dbReference type="EC" id="2.7.4.3" evidence="2"/>